<dbReference type="AlphaFoldDB" id="A0AAD4NEE7"/>
<evidence type="ECO:0000313" key="1">
    <source>
        <dbReference type="EMBL" id="KAI1722110.1"/>
    </source>
</evidence>
<sequence>MAADNAPILIFKFPFTGSPRKSEKAVECRGNIREKRGNRTPPAALCSIRKVAPKLNRSVSMTNRFYQPLYSPTAPAPAEVQRNE</sequence>
<name>A0AAD4NEE7_9BILA</name>
<dbReference type="Proteomes" id="UP001201812">
    <property type="component" value="Unassembled WGS sequence"/>
</dbReference>
<reference evidence="1" key="1">
    <citation type="submission" date="2022-01" db="EMBL/GenBank/DDBJ databases">
        <title>Genome Sequence Resource for Two Populations of Ditylenchus destructor, the Migratory Endoparasitic Phytonematode.</title>
        <authorList>
            <person name="Zhang H."/>
            <person name="Lin R."/>
            <person name="Xie B."/>
        </authorList>
    </citation>
    <scope>NUCLEOTIDE SEQUENCE</scope>
    <source>
        <strain evidence="1">BazhouSP</strain>
    </source>
</reference>
<dbReference type="EMBL" id="JAKKPZ010000004">
    <property type="protein sequence ID" value="KAI1722110.1"/>
    <property type="molecule type" value="Genomic_DNA"/>
</dbReference>
<proteinExistence type="predicted"/>
<evidence type="ECO:0000313" key="2">
    <source>
        <dbReference type="Proteomes" id="UP001201812"/>
    </source>
</evidence>
<gene>
    <name evidence="1" type="ORF">DdX_04414</name>
</gene>
<keyword evidence="2" id="KW-1185">Reference proteome</keyword>
<protein>
    <submittedName>
        <fullName evidence="1">Uncharacterized protein</fullName>
    </submittedName>
</protein>
<comment type="caution">
    <text evidence="1">The sequence shown here is derived from an EMBL/GenBank/DDBJ whole genome shotgun (WGS) entry which is preliminary data.</text>
</comment>
<accession>A0AAD4NEE7</accession>
<organism evidence="1 2">
    <name type="scientific">Ditylenchus destructor</name>
    <dbReference type="NCBI Taxonomy" id="166010"/>
    <lineage>
        <taxon>Eukaryota</taxon>
        <taxon>Metazoa</taxon>
        <taxon>Ecdysozoa</taxon>
        <taxon>Nematoda</taxon>
        <taxon>Chromadorea</taxon>
        <taxon>Rhabditida</taxon>
        <taxon>Tylenchina</taxon>
        <taxon>Tylenchomorpha</taxon>
        <taxon>Sphaerularioidea</taxon>
        <taxon>Anguinidae</taxon>
        <taxon>Anguininae</taxon>
        <taxon>Ditylenchus</taxon>
    </lineage>
</organism>